<name>A0A1I4E0L0_9EURY</name>
<dbReference type="Proteomes" id="UP000199607">
    <property type="component" value="Unassembled WGS sequence"/>
</dbReference>
<dbReference type="PROSITE" id="PS50987">
    <property type="entry name" value="HTH_ARSR_2"/>
    <property type="match status" value="1"/>
</dbReference>
<dbReference type="InterPro" id="IPR001845">
    <property type="entry name" value="HTH_ArsR_DNA-bd_dom"/>
</dbReference>
<keyword evidence="6" id="KW-1185">Reference proteome</keyword>
<evidence type="ECO:0000259" key="4">
    <source>
        <dbReference type="PROSITE" id="PS50987"/>
    </source>
</evidence>
<dbReference type="AlphaFoldDB" id="A0A1I4E0L0"/>
<evidence type="ECO:0000256" key="1">
    <source>
        <dbReference type="ARBA" id="ARBA00023015"/>
    </source>
</evidence>
<evidence type="ECO:0000256" key="2">
    <source>
        <dbReference type="ARBA" id="ARBA00023125"/>
    </source>
</evidence>
<dbReference type="Pfam" id="PF01022">
    <property type="entry name" value="HTH_5"/>
    <property type="match status" value="2"/>
</dbReference>
<evidence type="ECO:0000256" key="3">
    <source>
        <dbReference type="ARBA" id="ARBA00023163"/>
    </source>
</evidence>
<dbReference type="CDD" id="cd00090">
    <property type="entry name" value="HTH_ARSR"/>
    <property type="match status" value="2"/>
</dbReference>
<dbReference type="PANTHER" id="PTHR43132:SF2">
    <property type="entry name" value="ARSENICAL RESISTANCE OPERON REPRESSOR ARSR-RELATED"/>
    <property type="match status" value="1"/>
</dbReference>
<proteinExistence type="predicted"/>
<dbReference type="InterPro" id="IPR051011">
    <property type="entry name" value="Metal_resp_trans_reg"/>
</dbReference>
<dbReference type="PANTHER" id="PTHR43132">
    <property type="entry name" value="ARSENICAL RESISTANCE OPERON REPRESSOR ARSR-RELATED"/>
    <property type="match status" value="1"/>
</dbReference>
<accession>A0A1I4E0L0</accession>
<keyword evidence="3" id="KW-0804">Transcription</keyword>
<dbReference type="STRING" id="553466.SAMN04487950_1807"/>
<protein>
    <submittedName>
        <fullName evidence="5">Regulatory protein, arsR family</fullName>
    </submittedName>
</protein>
<sequence>MSRFNRYLTLLVVAAMLVSYSGATVAAAAQPSTTLAVTGDTSDRHVNPFATADGVDTERPDLPDGLDAALTDASLETGLSDLSTTVTVGGEEIVHLTGVFAQMPIGDGAPGLLVAAGYQRRSTSSTLENETRSELYETVRESPGSYLSELATELDVSVSTVRYHARILKNNRVVAVAETAGKHRLYPVGGTDPVLLAALDEESTARILHAVERLGPVTVSSLATDLDLADSTVSYHLNRLHDDGLVTRERAGRTVLTELTPPVDAVVSDDSARSSR</sequence>
<dbReference type="Gene3D" id="1.10.10.10">
    <property type="entry name" value="Winged helix-like DNA-binding domain superfamily/Winged helix DNA-binding domain"/>
    <property type="match status" value="2"/>
</dbReference>
<evidence type="ECO:0000313" key="5">
    <source>
        <dbReference type="EMBL" id="SFK99358.1"/>
    </source>
</evidence>
<dbReference type="InterPro" id="IPR011991">
    <property type="entry name" value="ArsR-like_HTH"/>
</dbReference>
<reference evidence="6" key="1">
    <citation type="submission" date="2016-10" db="EMBL/GenBank/DDBJ databases">
        <authorList>
            <person name="Varghese N."/>
            <person name="Submissions S."/>
        </authorList>
    </citation>
    <scope>NUCLEOTIDE SEQUENCE [LARGE SCALE GENOMIC DNA]</scope>
    <source>
        <strain evidence="6">CGMCC 1.7738</strain>
    </source>
</reference>
<gene>
    <name evidence="5" type="ORF">SAMN04487950_1807</name>
</gene>
<dbReference type="SMART" id="SM00418">
    <property type="entry name" value="HTH_ARSR"/>
    <property type="match status" value="2"/>
</dbReference>
<evidence type="ECO:0000313" key="6">
    <source>
        <dbReference type="Proteomes" id="UP000199607"/>
    </source>
</evidence>
<dbReference type="InterPro" id="IPR036388">
    <property type="entry name" value="WH-like_DNA-bd_sf"/>
</dbReference>
<feature type="domain" description="HTH arsR-type" evidence="4">
    <location>
        <begin position="185"/>
        <end position="276"/>
    </location>
</feature>
<keyword evidence="1" id="KW-0805">Transcription regulation</keyword>
<dbReference type="SUPFAM" id="SSF46785">
    <property type="entry name" value="Winged helix' DNA-binding domain"/>
    <property type="match status" value="2"/>
</dbReference>
<organism evidence="5 6">
    <name type="scientific">Halogranum rubrum</name>
    <dbReference type="NCBI Taxonomy" id="553466"/>
    <lineage>
        <taxon>Archaea</taxon>
        <taxon>Methanobacteriati</taxon>
        <taxon>Methanobacteriota</taxon>
        <taxon>Stenosarchaea group</taxon>
        <taxon>Halobacteria</taxon>
        <taxon>Halobacteriales</taxon>
        <taxon>Haloferacaceae</taxon>
    </lineage>
</organism>
<dbReference type="GO" id="GO:0003677">
    <property type="term" value="F:DNA binding"/>
    <property type="evidence" value="ECO:0007669"/>
    <property type="project" value="UniProtKB-KW"/>
</dbReference>
<dbReference type="EMBL" id="FOTC01000002">
    <property type="protein sequence ID" value="SFK99358.1"/>
    <property type="molecule type" value="Genomic_DNA"/>
</dbReference>
<dbReference type="GO" id="GO:0003700">
    <property type="term" value="F:DNA-binding transcription factor activity"/>
    <property type="evidence" value="ECO:0007669"/>
    <property type="project" value="InterPro"/>
</dbReference>
<dbReference type="InterPro" id="IPR036390">
    <property type="entry name" value="WH_DNA-bd_sf"/>
</dbReference>
<keyword evidence="2" id="KW-0238">DNA-binding</keyword>